<geneLocation type="plasmid" evidence="1 2">
    <name>pSC2</name>
</geneLocation>
<dbReference type="HOGENOM" id="CLU_2118661_0_0_9"/>
<name>A0A0D5ZCQ1_PAEPS</name>
<reference evidence="1 2" key="1">
    <citation type="journal article" date="2011" name="J. Bacteriol.">
        <title>Complete genome sequence of Paenibacillus polymyxa SC2, a strain of plant growth-promoting Rhizobacterium with broad-spectrum antimicrobial activity.</title>
        <authorList>
            <person name="Ma M."/>
            <person name="Wang C."/>
            <person name="Ding Y."/>
            <person name="Li L."/>
            <person name="Shen D."/>
            <person name="Jiang X."/>
            <person name="Guan D."/>
            <person name="Cao F."/>
            <person name="Chen H."/>
            <person name="Feng R."/>
            <person name="Wang X."/>
            <person name="Ge Y."/>
            <person name="Yao L."/>
            <person name="Bing X."/>
            <person name="Yang X."/>
            <person name="Li J."/>
            <person name="Du B."/>
        </authorList>
    </citation>
    <scope>NUCLEOTIDE SEQUENCE [LARGE SCALE GENOMIC DNA]</scope>
    <source>
        <strain evidence="1 2">SC2</strain>
        <plasmid evidence="2">pSC2</plasmid>
    </source>
</reference>
<organism evidence="1 2">
    <name type="scientific">Paenibacillus polymyxa (strain SC2)</name>
    <name type="common">Bacillus polymyxa</name>
    <dbReference type="NCBI Taxonomy" id="886882"/>
    <lineage>
        <taxon>Bacteria</taxon>
        <taxon>Bacillati</taxon>
        <taxon>Bacillota</taxon>
        <taxon>Bacilli</taxon>
        <taxon>Bacillales</taxon>
        <taxon>Paenibacillaceae</taxon>
        <taxon>Paenibacillus</taxon>
    </lineage>
</organism>
<dbReference type="Proteomes" id="UP000006868">
    <property type="component" value="Plasmid pSC2"/>
</dbReference>
<dbReference type="KEGG" id="ppm:PPSC2_28405"/>
<sequence>MGKCDFCDAEERYLKPLHDKYGDHILDRCFYGCEEERSIPKERKENFELLSIEETYRSQCHESKWEVSIKLNDKTLTIHLTRLNSETEAGLRREILQCRNRHEINRLNLIIFHN</sequence>
<dbReference type="PATRIC" id="fig|886882.15.peg.6025"/>
<proteinExistence type="predicted"/>
<accession>A0A0D5ZCQ1</accession>
<gene>
    <name evidence="1" type="ORF">PPSC2_28405</name>
</gene>
<protein>
    <submittedName>
        <fullName evidence="1">Uncharacterized protein</fullName>
    </submittedName>
</protein>
<evidence type="ECO:0000313" key="2">
    <source>
        <dbReference type="Proteomes" id="UP000006868"/>
    </source>
</evidence>
<dbReference type="AlphaFoldDB" id="A0A0D5ZCQ1"/>
<dbReference type="EMBL" id="CP002214">
    <property type="protein sequence ID" value="AKA44398.1"/>
    <property type="molecule type" value="Genomic_DNA"/>
</dbReference>
<evidence type="ECO:0000313" key="1">
    <source>
        <dbReference type="EMBL" id="AKA44398.1"/>
    </source>
</evidence>
<keyword evidence="1" id="KW-0614">Plasmid</keyword>